<evidence type="ECO:0000313" key="2">
    <source>
        <dbReference type="Proteomes" id="UP001066276"/>
    </source>
</evidence>
<reference evidence="1" key="1">
    <citation type="journal article" date="2022" name="bioRxiv">
        <title>Sequencing and chromosome-scale assembly of the giantPleurodeles waltlgenome.</title>
        <authorList>
            <person name="Brown T."/>
            <person name="Elewa A."/>
            <person name="Iarovenko S."/>
            <person name="Subramanian E."/>
            <person name="Araus A.J."/>
            <person name="Petzold A."/>
            <person name="Susuki M."/>
            <person name="Suzuki K.-i.T."/>
            <person name="Hayashi T."/>
            <person name="Toyoda A."/>
            <person name="Oliveira C."/>
            <person name="Osipova E."/>
            <person name="Leigh N.D."/>
            <person name="Simon A."/>
            <person name="Yun M.H."/>
        </authorList>
    </citation>
    <scope>NUCLEOTIDE SEQUENCE</scope>
    <source>
        <strain evidence="1">20211129_DDA</strain>
        <tissue evidence="1">Liver</tissue>
    </source>
</reference>
<proteinExistence type="predicted"/>
<dbReference type="AlphaFoldDB" id="A0AAV7S6J3"/>
<organism evidence="1 2">
    <name type="scientific">Pleurodeles waltl</name>
    <name type="common">Iberian ribbed newt</name>
    <dbReference type="NCBI Taxonomy" id="8319"/>
    <lineage>
        <taxon>Eukaryota</taxon>
        <taxon>Metazoa</taxon>
        <taxon>Chordata</taxon>
        <taxon>Craniata</taxon>
        <taxon>Vertebrata</taxon>
        <taxon>Euteleostomi</taxon>
        <taxon>Amphibia</taxon>
        <taxon>Batrachia</taxon>
        <taxon>Caudata</taxon>
        <taxon>Salamandroidea</taxon>
        <taxon>Salamandridae</taxon>
        <taxon>Pleurodelinae</taxon>
        <taxon>Pleurodeles</taxon>
    </lineage>
</organism>
<accession>A0AAV7S6J3</accession>
<dbReference type="InterPro" id="IPR004244">
    <property type="entry name" value="Transposase_22"/>
</dbReference>
<sequence length="234" mass="26627">MPSITSLYCFYAATPNTSSKGVPVTSLWHKPPTTAMDPYVAVHEPSPLTQTPAPITQAYMDGFLQERHTEISSLKTKLKSCVHDLKRDVNGLGERVNDLEHTLDSCTKDQEALWCTFMILEDQQIELKQEDLESRRNNIRIRGIPKGQEGTNIMTFMADLLHMIRSEPDVTPPMLDRAYLLPTTTGHADLTLDILTRVHFYTEKEAILQASQKKKSCSTKAIQFRYSRILWPPH</sequence>
<name>A0AAV7S6J3_PLEWA</name>
<gene>
    <name evidence="1" type="ORF">NDU88_001115</name>
</gene>
<evidence type="ECO:0000313" key="1">
    <source>
        <dbReference type="EMBL" id="KAJ1160619.1"/>
    </source>
</evidence>
<dbReference type="EMBL" id="JANPWB010000008">
    <property type="protein sequence ID" value="KAJ1160619.1"/>
    <property type="molecule type" value="Genomic_DNA"/>
</dbReference>
<keyword evidence="2" id="KW-1185">Reference proteome</keyword>
<dbReference type="PANTHER" id="PTHR11505">
    <property type="entry name" value="L1 TRANSPOSABLE ELEMENT-RELATED"/>
    <property type="match status" value="1"/>
</dbReference>
<dbReference type="Proteomes" id="UP001066276">
    <property type="component" value="Chromosome 4_2"/>
</dbReference>
<protein>
    <submittedName>
        <fullName evidence="1">Uncharacterized protein</fullName>
    </submittedName>
</protein>
<dbReference type="Gene3D" id="3.30.70.1820">
    <property type="entry name" value="L1 transposable element, RRM domain"/>
    <property type="match status" value="1"/>
</dbReference>
<comment type="caution">
    <text evidence="1">The sequence shown here is derived from an EMBL/GenBank/DDBJ whole genome shotgun (WGS) entry which is preliminary data.</text>
</comment>